<feature type="transmembrane region" description="Helical" evidence="6">
    <location>
        <begin position="345"/>
        <end position="365"/>
    </location>
</feature>
<evidence type="ECO:0000256" key="4">
    <source>
        <dbReference type="ARBA" id="ARBA00022989"/>
    </source>
</evidence>
<sequence>MAVKTKSTDSSYGWVVLAVTFLAGFTAPANMAKVTALAPVVMQTFGFGPDTLGWVIALFYVLGFVMAFPTAGLINKLGIRNVVLIAIGCAAVGSVMGALTENVTVFMVSRFLEGAGMGVMGVAGASAIAPWFAPEKRGFPLGIWAMWVALAMCICPVLYGYVVDTLALPWQTVWWGTFVFDIVVGIVFVVFYREPERPYQTEEDQVAGKADFKRALKNPMLWALGMIFFFDEAAFMAINGFLTTYLTEQLATTLVWATGIASAFGVAGAICAPLCGKISDWLKTRKWVLLFALIGGVAYTAVVFTCQVPELYWGIMILAGIAGGFVPSIIWAATPDTVDPDDVPVANGLVATTQNLGMFVGAMFMGNAVAAFGWATASYAVLVPCYLICIVIFFIGLRKLR</sequence>
<evidence type="ECO:0000313" key="9">
    <source>
        <dbReference type="Proteomes" id="UP000254000"/>
    </source>
</evidence>
<protein>
    <submittedName>
        <fullName evidence="8">MFS transporter</fullName>
    </submittedName>
</protein>
<feature type="transmembrane region" description="Helical" evidence="6">
    <location>
        <begin position="173"/>
        <end position="192"/>
    </location>
</feature>
<comment type="caution">
    <text evidence="8">The sequence shown here is derived from an EMBL/GenBank/DDBJ whole genome shotgun (WGS) entry which is preliminary data.</text>
</comment>
<dbReference type="GeneID" id="78359499"/>
<feature type="transmembrane region" description="Helical" evidence="6">
    <location>
        <begin position="371"/>
        <end position="397"/>
    </location>
</feature>
<comment type="subcellular location">
    <subcellularLocation>
        <location evidence="1">Cell membrane</location>
        <topology evidence="1">Multi-pass membrane protein</topology>
    </subcellularLocation>
</comment>
<dbReference type="AlphaFoldDB" id="A0A369M3V6"/>
<gene>
    <name evidence="8" type="ORF">C1877_07295</name>
</gene>
<dbReference type="RefSeq" id="WP_041239814.1">
    <property type="nucleotide sequence ID" value="NZ_CABMMS010000004.1"/>
</dbReference>
<dbReference type="InterPro" id="IPR020846">
    <property type="entry name" value="MFS_dom"/>
</dbReference>
<feature type="transmembrane region" description="Helical" evidence="6">
    <location>
        <begin position="81"/>
        <end position="99"/>
    </location>
</feature>
<evidence type="ECO:0000256" key="2">
    <source>
        <dbReference type="ARBA" id="ARBA00022475"/>
    </source>
</evidence>
<feature type="transmembrane region" description="Helical" evidence="6">
    <location>
        <begin position="287"/>
        <end position="305"/>
    </location>
</feature>
<dbReference type="PANTHER" id="PTHR43124">
    <property type="entry name" value="PURINE EFFLUX PUMP PBUE"/>
    <property type="match status" value="1"/>
</dbReference>
<evidence type="ECO:0000313" key="8">
    <source>
        <dbReference type="EMBL" id="RDB65146.1"/>
    </source>
</evidence>
<dbReference type="OrthoDB" id="3174896at2"/>
<dbReference type="Pfam" id="PF07690">
    <property type="entry name" value="MFS_1"/>
    <property type="match status" value="1"/>
</dbReference>
<accession>A0A369M3V6</accession>
<feature type="transmembrane region" description="Helical" evidence="6">
    <location>
        <begin position="52"/>
        <end position="74"/>
    </location>
</feature>
<keyword evidence="5 6" id="KW-0472">Membrane</keyword>
<evidence type="ECO:0000256" key="1">
    <source>
        <dbReference type="ARBA" id="ARBA00004651"/>
    </source>
</evidence>
<keyword evidence="2" id="KW-1003">Cell membrane</keyword>
<dbReference type="InterPro" id="IPR050189">
    <property type="entry name" value="MFS_Efflux_Transporters"/>
</dbReference>
<organism evidence="8 9">
    <name type="scientific">Gordonibacter pamelaeae</name>
    <dbReference type="NCBI Taxonomy" id="471189"/>
    <lineage>
        <taxon>Bacteria</taxon>
        <taxon>Bacillati</taxon>
        <taxon>Actinomycetota</taxon>
        <taxon>Coriobacteriia</taxon>
        <taxon>Eggerthellales</taxon>
        <taxon>Eggerthellaceae</taxon>
        <taxon>Gordonibacter</taxon>
    </lineage>
</organism>
<feature type="transmembrane region" description="Helical" evidence="6">
    <location>
        <begin position="221"/>
        <end position="242"/>
    </location>
</feature>
<reference evidence="8 9" key="1">
    <citation type="journal article" date="2018" name="Elife">
        <title>Discovery and characterization of a prevalent human gut bacterial enzyme sufficient for the inactivation of a family of plant toxins.</title>
        <authorList>
            <person name="Koppel N."/>
            <person name="Bisanz J.E."/>
            <person name="Pandelia M.E."/>
            <person name="Turnbaugh P.J."/>
            <person name="Balskus E.P."/>
        </authorList>
    </citation>
    <scope>NUCLEOTIDE SEQUENCE [LARGE SCALE GENOMIC DNA]</scope>
    <source>
        <strain evidence="8 9">3C</strain>
    </source>
</reference>
<dbReference type="Gene3D" id="1.20.1250.20">
    <property type="entry name" value="MFS general substrate transporter like domains"/>
    <property type="match status" value="2"/>
</dbReference>
<evidence type="ECO:0000256" key="6">
    <source>
        <dbReference type="SAM" id="Phobius"/>
    </source>
</evidence>
<dbReference type="EMBL" id="PPTS01000004">
    <property type="protein sequence ID" value="RDB65146.1"/>
    <property type="molecule type" value="Genomic_DNA"/>
</dbReference>
<dbReference type="GO" id="GO:0022857">
    <property type="term" value="F:transmembrane transporter activity"/>
    <property type="evidence" value="ECO:0007669"/>
    <property type="project" value="InterPro"/>
</dbReference>
<dbReference type="Proteomes" id="UP000254000">
    <property type="component" value="Unassembled WGS sequence"/>
</dbReference>
<name>A0A369M3V6_9ACTN</name>
<dbReference type="SUPFAM" id="SSF103473">
    <property type="entry name" value="MFS general substrate transporter"/>
    <property type="match status" value="1"/>
</dbReference>
<dbReference type="PROSITE" id="PS50850">
    <property type="entry name" value="MFS"/>
    <property type="match status" value="1"/>
</dbReference>
<feature type="transmembrane region" description="Helical" evidence="6">
    <location>
        <begin position="139"/>
        <end position="161"/>
    </location>
</feature>
<feature type="domain" description="Major facilitator superfamily (MFS) profile" evidence="7">
    <location>
        <begin position="16"/>
        <end position="401"/>
    </location>
</feature>
<keyword evidence="9" id="KW-1185">Reference proteome</keyword>
<evidence type="ECO:0000256" key="5">
    <source>
        <dbReference type="ARBA" id="ARBA00023136"/>
    </source>
</evidence>
<evidence type="ECO:0000259" key="7">
    <source>
        <dbReference type="PROSITE" id="PS50850"/>
    </source>
</evidence>
<dbReference type="CDD" id="cd06174">
    <property type="entry name" value="MFS"/>
    <property type="match status" value="1"/>
</dbReference>
<keyword evidence="4 6" id="KW-1133">Transmembrane helix</keyword>
<keyword evidence="3 6" id="KW-0812">Transmembrane</keyword>
<dbReference type="PANTHER" id="PTHR43124:SF3">
    <property type="entry name" value="CHLORAMPHENICOL EFFLUX PUMP RV0191"/>
    <property type="match status" value="1"/>
</dbReference>
<evidence type="ECO:0000256" key="3">
    <source>
        <dbReference type="ARBA" id="ARBA00022692"/>
    </source>
</evidence>
<dbReference type="GO" id="GO:0005886">
    <property type="term" value="C:plasma membrane"/>
    <property type="evidence" value="ECO:0007669"/>
    <property type="project" value="UniProtKB-SubCell"/>
</dbReference>
<dbReference type="InterPro" id="IPR011701">
    <property type="entry name" value="MFS"/>
</dbReference>
<proteinExistence type="predicted"/>
<feature type="transmembrane region" description="Helical" evidence="6">
    <location>
        <begin position="254"/>
        <end position="275"/>
    </location>
</feature>
<dbReference type="InterPro" id="IPR036259">
    <property type="entry name" value="MFS_trans_sf"/>
</dbReference>
<feature type="transmembrane region" description="Helical" evidence="6">
    <location>
        <begin position="111"/>
        <end position="132"/>
    </location>
</feature>
<feature type="transmembrane region" description="Helical" evidence="6">
    <location>
        <begin position="311"/>
        <end position="333"/>
    </location>
</feature>
<feature type="transmembrane region" description="Helical" evidence="6">
    <location>
        <begin position="12"/>
        <end position="32"/>
    </location>
</feature>